<evidence type="ECO:0000256" key="4">
    <source>
        <dbReference type="ARBA" id="ARBA00023242"/>
    </source>
</evidence>
<evidence type="ECO:0000256" key="1">
    <source>
        <dbReference type="ARBA" id="ARBA00004123"/>
    </source>
</evidence>
<sequence>MMVAKSDGSDEQKRFSCKWSTGNGPRIGCVRDYPMDLQTRALEQVNLSPRVVNGTMGLFGPIPSPRPSPKIRVSPRLSCMGLPSPRH</sequence>
<proteinExistence type="evidence at transcript level"/>
<keyword evidence="3" id="KW-0963">Cytoplasm</keyword>
<dbReference type="InterPro" id="IPR044159">
    <property type="entry name" value="IQM"/>
</dbReference>
<feature type="region of interest" description="Disordered" evidence="5">
    <location>
        <begin position="58"/>
        <end position="87"/>
    </location>
</feature>
<dbReference type="PANTHER" id="PTHR31250:SF27">
    <property type="entry name" value="IQ DOMAIN-CONTAINING PROTEIN IQM5"/>
    <property type="match status" value="1"/>
</dbReference>
<dbReference type="ExpressionAtlas" id="Q8GXE1">
    <property type="expression patterns" value="baseline and differential"/>
</dbReference>
<dbReference type="GO" id="GO:0005737">
    <property type="term" value="C:cytoplasm"/>
    <property type="evidence" value="ECO:0007669"/>
    <property type="project" value="UniProtKB-SubCell"/>
</dbReference>
<organism evidence="6">
    <name type="scientific">Arabidopsis thaliana</name>
    <name type="common">Mouse-ear cress</name>
    <dbReference type="NCBI Taxonomy" id="3702"/>
    <lineage>
        <taxon>Eukaryota</taxon>
        <taxon>Viridiplantae</taxon>
        <taxon>Streptophyta</taxon>
        <taxon>Embryophyta</taxon>
        <taxon>Tracheophyta</taxon>
        <taxon>Spermatophyta</taxon>
        <taxon>Magnoliopsida</taxon>
        <taxon>eudicotyledons</taxon>
        <taxon>Gunneridae</taxon>
        <taxon>Pentapetalae</taxon>
        <taxon>rosids</taxon>
        <taxon>malvids</taxon>
        <taxon>Brassicales</taxon>
        <taxon>Brassicaceae</taxon>
        <taxon>Camelineae</taxon>
        <taxon>Arabidopsis</taxon>
    </lineage>
</organism>
<evidence type="ECO:0000256" key="3">
    <source>
        <dbReference type="ARBA" id="ARBA00022490"/>
    </source>
</evidence>
<evidence type="ECO:0000256" key="2">
    <source>
        <dbReference type="ARBA" id="ARBA00004496"/>
    </source>
</evidence>
<dbReference type="EMBL" id="AK118287">
    <property type="protein sequence ID" value="BAC42905.1"/>
    <property type="molecule type" value="mRNA"/>
</dbReference>
<dbReference type="TAIR" id="AT5G57010"/>
<name>Q8GXE1_ARATH</name>
<dbReference type="AlphaFoldDB" id="Q8GXE1"/>
<reference evidence="6" key="1">
    <citation type="submission" date="2002-11" db="EMBL/GenBank/DDBJ databases">
        <title>Arabidopsis thaliana full-length cDNA.</title>
        <authorList>
            <person name="Seki M."/>
            <person name="Iida K."/>
            <person name="Satou M."/>
            <person name="Sakurai T."/>
            <person name="Akiyama K."/>
            <person name="Ishida J."/>
            <person name="Nakajima M."/>
            <person name="Enju A."/>
            <person name="Kamiya A."/>
            <person name="Narusaka M."/>
            <person name="Carninci P."/>
            <person name="Kawai J."/>
            <person name="Hayashizaki Y."/>
            <person name="Shinozaki K."/>
        </authorList>
    </citation>
    <scope>NUCLEOTIDE SEQUENCE</scope>
</reference>
<evidence type="ECO:0000256" key="5">
    <source>
        <dbReference type="SAM" id="MobiDB-lite"/>
    </source>
</evidence>
<accession>Q8GXE1</accession>
<evidence type="ECO:0000313" key="6">
    <source>
        <dbReference type="EMBL" id="BAC42905.1"/>
    </source>
</evidence>
<gene>
    <name evidence="6" type="ordered locus">At5g57010/MHM17_13</name>
</gene>
<dbReference type="GO" id="GO:0005634">
    <property type="term" value="C:nucleus"/>
    <property type="evidence" value="ECO:0007669"/>
    <property type="project" value="UniProtKB-SubCell"/>
</dbReference>
<dbReference type="PANTHER" id="PTHR31250">
    <property type="entry name" value="IQ DOMAIN-CONTAINING PROTEIN IQM3"/>
    <property type="match status" value="1"/>
</dbReference>
<keyword evidence="4" id="KW-0539">Nucleus</keyword>
<protein>
    <submittedName>
        <fullName evidence="6">Uncharacterized protein At5g57010/MHM17_13</fullName>
    </submittedName>
</protein>
<comment type="subcellular location">
    <subcellularLocation>
        <location evidence="2">Cytoplasm</location>
    </subcellularLocation>
    <subcellularLocation>
        <location evidence="1">Nucleus</location>
    </subcellularLocation>
</comment>